<evidence type="ECO:0000256" key="5">
    <source>
        <dbReference type="ARBA" id="ARBA00023273"/>
    </source>
</evidence>
<dbReference type="Pfam" id="PF07162">
    <property type="entry name" value="B9-C2"/>
    <property type="match status" value="1"/>
</dbReference>
<protein>
    <recommendedName>
        <fullName evidence="7">B9 domain-containing protein 1</fullName>
    </recommendedName>
</protein>
<keyword evidence="2" id="KW-0963">Cytoplasm</keyword>
<evidence type="ECO:0000256" key="2">
    <source>
        <dbReference type="ARBA" id="ARBA00022490"/>
    </source>
</evidence>
<comment type="caution">
    <text evidence="8">The sequence shown here is derived from an EMBL/GenBank/DDBJ whole genome shotgun (WGS) entry which is preliminary data.</text>
</comment>
<dbReference type="PANTHER" id="PTHR12968:SF1">
    <property type="entry name" value="B9 DOMAIN-CONTAINING PROTEIN 1"/>
    <property type="match status" value="1"/>
</dbReference>
<dbReference type="Proteomes" id="UP001497623">
    <property type="component" value="Unassembled WGS sequence"/>
</dbReference>
<comment type="subcellular location">
    <subcellularLocation>
        <location evidence="1">Cytoplasm</location>
        <location evidence="1">Cytoskeleton</location>
        <location evidence="1">Cilium basal body</location>
    </subcellularLocation>
</comment>
<dbReference type="GO" id="GO:0036038">
    <property type="term" value="C:MKS complex"/>
    <property type="evidence" value="ECO:0007669"/>
    <property type="project" value="TreeGrafter"/>
</dbReference>
<evidence type="ECO:0000313" key="8">
    <source>
        <dbReference type="EMBL" id="CAL4064951.1"/>
    </source>
</evidence>
<dbReference type="EMBL" id="CAXKWB010001617">
    <property type="protein sequence ID" value="CAL4064951.1"/>
    <property type="molecule type" value="Genomic_DNA"/>
</dbReference>
<evidence type="ECO:0000256" key="1">
    <source>
        <dbReference type="ARBA" id="ARBA00004120"/>
    </source>
</evidence>
<keyword evidence="9" id="KW-1185">Reference proteome</keyword>
<dbReference type="GO" id="GO:0060271">
    <property type="term" value="P:cilium assembly"/>
    <property type="evidence" value="ECO:0007669"/>
    <property type="project" value="TreeGrafter"/>
</dbReference>
<dbReference type="PROSITE" id="PS51381">
    <property type="entry name" value="C2_B9"/>
    <property type="match status" value="1"/>
</dbReference>
<dbReference type="InterPro" id="IPR010796">
    <property type="entry name" value="C2_B9-type_dom"/>
</dbReference>
<evidence type="ECO:0000256" key="6">
    <source>
        <dbReference type="ARBA" id="ARBA00038411"/>
    </source>
</evidence>
<evidence type="ECO:0000313" key="9">
    <source>
        <dbReference type="Proteomes" id="UP001497623"/>
    </source>
</evidence>
<keyword evidence="3" id="KW-0970">Cilium biogenesis/degradation</keyword>
<organism evidence="8 9">
    <name type="scientific">Meganyctiphanes norvegica</name>
    <name type="common">Northern krill</name>
    <name type="synonym">Thysanopoda norvegica</name>
    <dbReference type="NCBI Taxonomy" id="48144"/>
    <lineage>
        <taxon>Eukaryota</taxon>
        <taxon>Metazoa</taxon>
        <taxon>Ecdysozoa</taxon>
        <taxon>Arthropoda</taxon>
        <taxon>Crustacea</taxon>
        <taxon>Multicrustacea</taxon>
        <taxon>Malacostraca</taxon>
        <taxon>Eumalacostraca</taxon>
        <taxon>Eucarida</taxon>
        <taxon>Euphausiacea</taxon>
        <taxon>Euphausiidae</taxon>
        <taxon>Meganyctiphanes</taxon>
    </lineage>
</organism>
<proteinExistence type="inferred from homology"/>
<dbReference type="AlphaFoldDB" id="A0AAV2PV75"/>
<keyword evidence="5" id="KW-0966">Cell projection</keyword>
<sequence>MAVTAPSVFLLNITGEIETARFIEDDSLYFYFCYTHGQDWEHVSGLSEGFSQFTQRSEDERQVYVWNFPLDITYKSTNPFGWPQLILTVFGKDVFGNDVVRGYTCCHLPLTPGYHTRRLSTFVPESASTIQKLMAWLTGRRPEFVDPKIITRGQGREVTRVRSQGEIVVNFNVMLKDMSTLGYDCGGQSRSPYLSTISAQASNCHIKDAKKKSM</sequence>
<keyword evidence="4" id="KW-0206">Cytoskeleton</keyword>
<gene>
    <name evidence="8" type="ORF">MNOR_LOCUS4409</name>
</gene>
<accession>A0AAV2PV75</accession>
<evidence type="ECO:0000256" key="7">
    <source>
        <dbReference type="ARBA" id="ARBA00039274"/>
    </source>
</evidence>
<dbReference type="PANTHER" id="PTHR12968">
    <property type="entry name" value="B9 DOMAIN-CONTAINING"/>
    <property type="match status" value="1"/>
</dbReference>
<name>A0AAV2PV75_MEGNR</name>
<feature type="non-terminal residue" evidence="8">
    <location>
        <position position="214"/>
    </location>
</feature>
<reference evidence="8 9" key="1">
    <citation type="submission" date="2024-05" db="EMBL/GenBank/DDBJ databases">
        <authorList>
            <person name="Wallberg A."/>
        </authorList>
    </citation>
    <scope>NUCLEOTIDE SEQUENCE [LARGE SCALE GENOMIC DNA]</scope>
</reference>
<evidence type="ECO:0000256" key="4">
    <source>
        <dbReference type="ARBA" id="ARBA00023212"/>
    </source>
</evidence>
<comment type="similarity">
    <text evidence="6">Belongs to the B9D family.</text>
</comment>
<evidence type="ECO:0000256" key="3">
    <source>
        <dbReference type="ARBA" id="ARBA00022794"/>
    </source>
</evidence>